<comment type="caution">
    <text evidence="1">The sequence shown here is derived from an EMBL/GenBank/DDBJ whole genome shotgun (WGS) entry which is preliminary data.</text>
</comment>
<sequence length="42" mass="4795">MSASINRWGMLAAHVCINFVLGGVYAFSYFKTPLMAQYHWDP</sequence>
<gene>
    <name evidence="1" type="ORF">G4H85_003590</name>
</gene>
<feature type="non-terminal residue" evidence="1">
    <location>
        <position position="42"/>
    </location>
</feature>
<accession>A0A733N8N3</accession>
<name>A0A733N8N3_SALER</name>
<reference evidence="1" key="1">
    <citation type="journal article" date="2018" name="Genome Biol.">
        <title>SKESA: strategic k-mer extension for scrupulous assemblies.</title>
        <authorList>
            <person name="Souvorov A."/>
            <person name="Agarwala R."/>
            <person name="Lipman D.J."/>
        </authorList>
    </citation>
    <scope>NUCLEOTIDE SEQUENCE</scope>
    <source>
        <strain evidence="1">15-5387</strain>
    </source>
</reference>
<evidence type="ECO:0000313" key="1">
    <source>
        <dbReference type="EMBL" id="HAE5687757.1"/>
    </source>
</evidence>
<reference evidence="1" key="2">
    <citation type="submission" date="2018-07" db="EMBL/GenBank/DDBJ databases">
        <authorList>
            <consortium name="NCBI Pathogen Detection Project"/>
        </authorList>
    </citation>
    <scope>NUCLEOTIDE SEQUENCE</scope>
    <source>
        <strain evidence="1">15-5387</strain>
    </source>
</reference>
<protein>
    <submittedName>
        <fullName evidence="1">OFA family MFS transporter</fullName>
    </submittedName>
</protein>
<dbReference type="EMBL" id="DAASIP010000052">
    <property type="protein sequence ID" value="HAE5687757.1"/>
    <property type="molecule type" value="Genomic_DNA"/>
</dbReference>
<dbReference type="AlphaFoldDB" id="A0A733N8N3"/>
<organism evidence="1">
    <name type="scientific">Salmonella enterica</name>
    <name type="common">Salmonella choleraesuis</name>
    <dbReference type="NCBI Taxonomy" id="28901"/>
    <lineage>
        <taxon>Bacteria</taxon>
        <taxon>Pseudomonadati</taxon>
        <taxon>Pseudomonadota</taxon>
        <taxon>Gammaproteobacteria</taxon>
        <taxon>Enterobacterales</taxon>
        <taxon>Enterobacteriaceae</taxon>
        <taxon>Salmonella</taxon>
    </lineage>
</organism>
<proteinExistence type="predicted"/>